<dbReference type="OrthoDB" id="149390at2"/>
<feature type="transmembrane region" description="Helical" evidence="1">
    <location>
        <begin position="63"/>
        <end position="82"/>
    </location>
</feature>
<evidence type="ECO:0000313" key="3">
    <source>
        <dbReference type="Proteomes" id="UP000290365"/>
    </source>
</evidence>
<feature type="transmembrane region" description="Helical" evidence="1">
    <location>
        <begin position="137"/>
        <end position="158"/>
    </location>
</feature>
<keyword evidence="1" id="KW-0812">Transmembrane</keyword>
<keyword evidence="3" id="KW-1185">Reference proteome</keyword>
<evidence type="ECO:0000313" key="2">
    <source>
        <dbReference type="EMBL" id="QBD80007.1"/>
    </source>
</evidence>
<protein>
    <submittedName>
        <fullName evidence="2">Uncharacterized protein</fullName>
    </submittedName>
</protein>
<accession>A0A4P6JWD7</accession>
<feature type="transmembrane region" description="Helical" evidence="1">
    <location>
        <begin position="94"/>
        <end position="114"/>
    </location>
</feature>
<keyword evidence="1" id="KW-0472">Membrane</keyword>
<dbReference type="AlphaFoldDB" id="A0A4P6JWD7"/>
<organism evidence="2 3">
    <name type="scientific">Ktedonosporobacter rubrisoli</name>
    <dbReference type="NCBI Taxonomy" id="2509675"/>
    <lineage>
        <taxon>Bacteria</taxon>
        <taxon>Bacillati</taxon>
        <taxon>Chloroflexota</taxon>
        <taxon>Ktedonobacteria</taxon>
        <taxon>Ktedonobacterales</taxon>
        <taxon>Ktedonosporobacteraceae</taxon>
        <taxon>Ktedonosporobacter</taxon>
    </lineage>
</organism>
<proteinExistence type="predicted"/>
<feature type="transmembrane region" description="Helical" evidence="1">
    <location>
        <begin position="264"/>
        <end position="285"/>
    </location>
</feature>
<dbReference type="Proteomes" id="UP000290365">
    <property type="component" value="Chromosome"/>
</dbReference>
<sequence>MSIATKQPQSAQHSTLRRIWKAPSSKAWWLWLGSSLLLCVGIALWFFLARRTQQDVGPYADPFRLFGIIAFGLVLATAAYSLRRRFIRGLPGKVQNWLWMHSWIGLATILIAAFHENFAYLTHDFCQGPGCLTDSDWGGTALFALILLVISGIVGRLLDMWQAHRIALDASTNGIGIAGALEERMTELEYTIERLCAGKSEGFKEYCLRALAPDKRAKSISTEIPMLAAGEKADFKSAYEALIARAQLAQSLQRQHRARAIIRIWRTLHMIVACVTLLAVLYHGILELLTSVFHIISYS</sequence>
<dbReference type="EMBL" id="CP035758">
    <property type="protein sequence ID" value="QBD80007.1"/>
    <property type="molecule type" value="Genomic_DNA"/>
</dbReference>
<dbReference type="KEGG" id="kbs:EPA93_30100"/>
<dbReference type="RefSeq" id="WP_129891073.1">
    <property type="nucleotide sequence ID" value="NZ_CP035758.1"/>
</dbReference>
<feature type="transmembrane region" description="Helical" evidence="1">
    <location>
        <begin position="27"/>
        <end position="48"/>
    </location>
</feature>
<evidence type="ECO:0000256" key="1">
    <source>
        <dbReference type="SAM" id="Phobius"/>
    </source>
</evidence>
<reference evidence="2 3" key="1">
    <citation type="submission" date="2019-01" db="EMBL/GenBank/DDBJ databases">
        <title>Ktedonosporobacter rubrisoli SCAWS-G2.</title>
        <authorList>
            <person name="Huang Y."/>
            <person name="Yan B."/>
        </authorList>
    </citation>
    <scope>NUCLEOTIDE SEQUENCE [LARGE SCALE GENOMIC DNA]</scope>
    <source>
        <strain evidence="2 3">SCAWS-G2</strain>
    </source>
</reference>
<keyword evidence="1" id="KW-1133">Transmembrane helix</keyword>
<name>A0A4P6JWD7_KTERU</name>
<gene>
    <name evidence="2" type="ORF">EPA93_30100</name>
</gene>